<dbReference type="EMBL" id="CCAZ020000002">
    <property type="protein sequence ID" value="CEG10122.1"/>
    <property type="molecule type" value="Genomic_DNA"/>
</dbReference>
<evidence type="ECO:0000313" key="1">
    <source>
        <dbReference type="EMBL" id="CEG10122.1"/>
    </source>
</evidence>
<name>A0A090MUS0_AFIFE</name>
<comment type="caution">
    <text evidence="1">The sequence shown here is derived from an EMBL/GenBank/DDBJ whole genome shotgun (WGS) entry which is preliminary data.</text>
</comment>
<dbReference type="Proteomes" id="UP000035762">
    <property type="component" value="Unassembled WGS sequence"/>
</dbReference>
<accession>A0A090MUS0</accession>
<gene>
    <name evidence="1" type="ORF">BN961_03557</name>
</gene>
<protein>
    <submittedName>
        <fullName evidence="1">Uncharacterized protein</fullName>
    </submittedName>
</protein>
<organism evidence="1 2">
    <name type="scientific">Afipia felis</name>
    <name type="common">Cat scratch disease bacillus</name>
    <dbReference type="NCBI Taxonomy" id="1035"/>
    <lineage>
        <taxon>Bacteria</taxon>
        <taxon>Pseudomonadati</taxon>
        <taxon>Pseudomonadota</taxon>
        <taxon>Alphaproteobacteria</taxon>
        <taxon>Hyphomicrobiales</taxon>
        <taxon>Nitrobacteraceae</taxon>
        <taxon>Afipia</taxon>
    </lineage>
</organism>
<sequence length="49" mass="5112">MILPERVFGRPGANWIRSGCAIGPMSLRTHATSSLRSASLGSTPAISVT</sequence>
<reference evidence="1 2" key="1">
    <citation type="journal article" date="2014" name="Genome Announc.">
        <title>Genome Sequence of Afipia felis Strain 76713, Isolated in Hospital Water Using an Amoeba Co-Culture Procedure.</title>
        <authorList>
            <person name="Benamar S."/>
            <person name="La Scola B."/>
            <person name="Croce O."/>
        </authorList>
    </citation>
    <scope>NUCLEOTIDE SEQUENCE [LARGE SCALE GENOMIC DNA]</scope>
    <source>
        <strain evidence="1 2">76713</strain>
    </source>
</reference>
<keyword evidence="2" id="KW-1185">Reference proteome</keyword>
<dbReference type="AlphaFoldDB" id="A0A090MUS0"/>
<proteinExistence type="predicted"/>
<evidence type="ECO:0000313" key="2">
    <source>
        <dbReference type="Proteomes" id="UP000035762"/>
    </source>
</evidence>